<dbReference type="Proteomes" id="UP000184550">
    <property type="component" value="Unassembled WGS sequence"/>
</dbReference>
<accession>A0A7Z9BHF6</accession>
<name>A0A7Z9BHF6_9CYAN</name>
<dbReference type="EMBL" id="CZCU02000099">
    <property type="protein sequence ID" value="VXD13827.1"/>
    <property type="molecule type" value="Genomic_DNA"/>
</dbReference>
<sequence length="48" mass="5447">MGFEYGYCKYECKILTQNKNCRNGTVNNCPPPVSKLRGINPLVQKAQK</sequence>
<protein>
    <submittedName>
        <fullName evidence="1">Uncharacterized protein</fullName>
    </submittedName>
</protein>
<comment type="caution">
    <text evidence="1">The sequence shown here is derived from an EMBL/GenBank/DDBJ whole genome shotgun (WGS) entry which is preliminary data.</text>
</comment>
<evidence type="ECO:0000313" key="1">
    <source>
        <dbReference type="EMBL" id="VXD13827.1"/>
    </source>
</evidence>
<gene>
    <name evidence="1" type="ORF">PL8927_270163</name>
</gene>
<evidence type="ECO:0000313" key="2">
    <source>
        <dbReference type="Proteomes" id="UP000184550"/>
    </source>
</evidence>
<organism evidence="1 2">
    <name type="scientific">Planktothrix serta PCC 8927</name>
    <dbReference type="NCBI Taxonomy" id="671068"/>
    <lineage>
        <taxon>Bacteria</taxon>
        <taxon>Bacillati</taxon>
        <taxon>Cyanobacteriota</taxon>
        <taxon>Cyanophyceae</taxon>
        <taxon>Oscillatoriophycideae</taxon>
        <taxon>Oscillatoriales</taxon>
        <taxon>Microcoleaceae</taxon>
        <taxon>Planktothrix</taxon>
    </lineage>
</organism>
<keyword evidence="2" id="KW-1185">Reference proteome</keyword>
<dbReference type="AlphaFoldDB" id="A0A7Z9BHF6"/>
<proteinExistence type="predicted"/>
<reference evidence="1" key="1">
    <citation type="submission" date="2019-10" db="EMBL/GenBank/DDBJ databases">
        <authorList>
            <consortium name="Genoscope - CEA"/>
            <person name="William W."/>
        </authorList>
    </citation>
    <scope>NUCLEOTIDE SEQUENCE [LARGE SCALE GENOMIC DNA]</scope>
    <source>
        <strain evidence="1">BBR_PRJEB10992</strain>
    </source>
</reference>